<accession>A0AAC9HRW2</accession>
<evidence type="ECO:0000313" key="3">
    <source>
        <dbReference type="Proteomes" id="UP000095210"/>
    </source>
</evidence>
<dbReference type="KEGG" id="ahm:TL08_16380"/>
<evidence type="ECO:0000256" key="1">
    <source>
        <dbReference type="SAM" id="MobiDB-lite"/>
    </source>
</evidence>
<dbReference type="RefSeq" id="WP_157421127.1">
    <property type="nucleotide sequence ID" value="NZ_CP014859.1"/>
</dbReference>
<dbReference type="InterPro" id="IPR036388">
    <property type="entry name" value="WH-like_DNA-bd_sf"/>
</dbReference>
<gene>
    <name evidence="2" type="ORF">TL08_16380</name>
</gene>
<evidence type="ECO:0000313" key="2">
    <source>
        <dbReference type="EMBL" id="AOS64076.1"/>
    </source>
</evidence>
<dbReference type="EMBL" id="CP014859">
    <property type="protein sequence ID" value="AOS64076.1"/>
    <property type="molecule type" value="Genomic_DNA"/>
</dbReference>
<dbReference type="PANTHER" id="PTHR43132">
    <property type="entry name" value="ARSENICAL RESISTANCE OPERON REPRESSOR ARSR-RELATED"/>
    <property type="match status" value="1"/>
</dbReference>
<organism evidence="2 3">
    <name type="scientific">Actinoalloteichus hymeniacidonis</name>
    <dbReference type="NCBI Taxonomy" id="340345"/>
    <lineage>
        <taxon>Bacteria</taxon>
        <taxon>Bacillati</taxon>
        <taxon>Actinomycetota</taxon>
        <taxon>Actinomycetes</taxon>
        <taxon>Pseudonocardiales</taxon>
        <taxon>Pseudonocardiaceae</taxon>
        <taxon>Actinoalloteichus</taxon>
    </lineage>
</organism>
<reference evidence="3" key="1">
    <citation type="submission" date="2016-03" db="EMBL/GenBank/DDBJ databases">
        <title>Complete genome sequence of the type strain Actinoalloteichus hymeniacidonis DSM 45092.</title>
        <authorList>
            <person name="Schaffert L."/>
            <person name="Albersmeier A."/>
            <person name="Winkler A."/>
            <person name="Kalinowski J."/>
            <person name="Zotchev S."/>
            <person name="Ruckert C."/>
        </authorList>
    </citation>
    <scope>NUCLEOTIDE SEQUENCE [LARGE SCALE GENOMIC DNA]</scope>
    <source>
        <strain evidence="3">HPA177(T) (DSM 45092(T))</strain>
    </source>
</reference>
<dbReference type="Proteomes" id="UP000095210">
    <property type="component" value="Chromosome"/>
</dbReference>
<dbReference type="SUPFAM" id="SSF46785">
    <property type="entry name" value="Winged helix' DNA-binding domain"/>
    <property type="match status" value="1"/>
</dbReference>
<sequence>MVSTLGPVVESVFALDLFGQQRGSRAARWRRRVREQLGTGLTAVQQLNRECRAVPDLLWLLRRQEADGDHLGADHDARVAARRLAATVFIFCRAAILPYWSKMQAHLESERDVRGRMAITNGVETLLSALHPKVSWNSPVLEIASEQDHDVYLDGRGLVLSPSLFLLEKNCVFIDSEKQSGMPALIFSVQSDPHELSDPFDVWESGDRALGALVGATRAAALRALVESGTTGELSDRLGISLSGASKHATVLRKAGLIITSRNRATALHTLTPLGMALLQRSPRSSNGAEERNSPAAGQRVGATLCVPDEPV</sequence>
<feature type="region of interest" description="Disordered" evidence="1">
    <location>
        <begin position="282"/>
        <end position="312"/>
    </location>
</feature>
<dbReference type="Gene3D" id="1.10.10.10">
    <property type="entry name" value="Winged helix-like DNA-binding domain superfamily/Winged helix DNA-binding domain"/>
    <property type="match status" value="1"/>
</dbReference>
<dbReference type="PANTHER" id="PTHR43132:SF8">
    <property type="entry name" value="HTH-TYPE TRANSCRIPTIONAL REGULATOR KMTR"/>
    <property type="match status" value="1"/>
</dbReference>
<dbReference type="InterPro" id="IPR011991">
    <property type="entry name" value="ArsR-like_HTH"/>
</dbReference>
<dbReference type="CDD" id="cd00090">
    <property type="entry name" value="HTH_ARSR"/>
    <property type="match status" value="1"/>
</dbReference>
<dbReference type="AlphaFoldDB" id="A0AAC9HRW2"/>
<protein>
    <submittedName>
        <fullName evidence="2">Uncharacterized protein</fullName>
    </submittedName>
</protein>
<name>A0AAC9HRW2_9PSEU</name>
<proteinExistence type="predicted"/>
<dbReference type="InterPro" id="IPR051011">
    <property type="entry name" value="Metal_resp_trans_reg"/>
</dbReference>
<dbReference type="InterPro" id="IPR036390">
    <property type="entry name" value="WH_DNA-bd_sf"/>
</dbReference>
<keyword evidence="3" id="KW-1185">Reference proteome</keyword>